<dbReference type="Gene3D" id="1.20.1560.10">
    <property type="entry name" value="ABC transporter type 1, transmembrane domain"/>
    <property type="match status" value="1"/>
</dbReference>
<dbReference type="GO" id="GO:0015421">
    <property type="term" value="F:ABC-type oligopeptide transporter activity"/>
    <property type="evidence" value="ECO:0007669"/>
    <property type="project" value="TreeGrafter"/>
</dbReference>
<dbReference type="CDD" id="cd18550">
    <property type="entry name" value="ABC_6TM_exporter_like"/>
    <property type="match status" value="1"/>
</dbReference>
<keyword evidence="7 11" id="KW-0067">ATP-binding</keyword>
<dbReference type="PROSITE" id="PS50893">
    <property type="entry name" value="ABC_TRANSPORTER_2"/>
    <property type="match status" value="1"/>
</dbReference>
<evidence type="ECO:0000256" key="4">
    <source>
        <dbReference type="ARBA" id="ARBA00022519"/>
    </source>
</evidence>
<keyword evidence="12" id="KW-1185">Reference proteome</keyword>
<dbReference type="EMBL" id="CP026952">
    <property type="protein sequence ID" value="AWB93916.1"/>
    <property type="molecule type" value="Genomic_DNA"/>
</dbReference>
<reference evidence="12" key="1">
    <citation type="submission" date="2018-01" db="EMBL/GenBank/DDBJ databases">
        <authorList>
            <person name="Li J."/>
        </authorList>
    </citation>
    <scope>NUCLEOTIDE SEQUENCE [LARGE SCALE GENOMIC DNA]</scope>
    <source>
        <strain evidence="12">592</strain>
    </source>
</reference>
<dbReference type="PANTHER" id="PTHR43394:SF1">
    <property type="entry name" value="ATP-BINDING CASSETTE SUB-FAMILY B MEMBER 10, MITOCHONDRIAL"/>
    <property type="match status" value="1"/>
</dbReference>
<dbReference type="GO" id="GO:0016887">
    <property type="term" value="F:ATP hydrolysis activity"/>
    <property type="evidence" value="ECO:0007669"/>
    <property type="project" value="InterPro"/>
</dbReference>
<evidence type="ECO:0000256" key="6">
    <source>
        <dbReference type="ARBA" id="ARBA00022741"/>
    </source>
</evidence>
<organism evidence="11 12">
    <name type="scientific">Aeromicrobium chenweiae</name>
    <dbReference type="NCBI Taxonomy" id="2079793"/>
    <lineage>
        <taxon>Bacteria</taxon>
        <taxon>Bacillati</taxon>
        <taxon>Actinomycetota</taxon>
        <taxon>Actinomycetes</taxon>
        <taxon>Propionibacteriales</taxon>
        <taxon>Nocardioidaceae</taxon>
        <taxon>Aeromicrobium</taxon>
    </lineage>
</organism>
<dbReference type="OrthoDB" id="5166472at2"/>
<dbReference type="InterPro" id="IPR003439">
    <property type="entry name" value="ABC_transporter-like_ATP-bd"/>
</dbReference>
<dbReference type="InterPro" id="IPR003593">
    <property type="entry name" value="AAA+_ATPase"/>
</dbReference>
<dbReference type="Pfam" id="PF00664">
    <property type="entry name" value="ABC_membrane"/>
    <property type="match status" value="1"/>
</dbReference>
<evidence type="ECO:0000256" key="10">
    <source>
        <dbReference type="ARBA" id="ARBA00023455"/>
    </source>
</evidence>
<gene>
    <name evidence="11" type="ORF">C3E78_17810</name>
</gene>
<evidence type="ECO:0000256" key="9">
    <source>
        <dbReference type="ARBA" id="ARBA00023136"/>
    </source>
</evidence>
<accession>A0A2S0WRF5</accession>
<dbReference type="SUPFAM" id="SSF52540">
    <property type="entry name" value="P-loop containing nucleoside triphosphate hydrolases"/>
    <property type="match status" value="1"/>
</dbReference>
<accession>A0A5F2EN50</accession>
<keyword evidence="5" id="KW-0812">Transmembrane</keyword>
<sequence>MPRGDGAPRVVHLTEDEIAAERAPVLGRIARMLRPYRTKMVFVAVAVVVAAILTSIVPFLTKAVFDKALFPPGGEIRLHLLAWLVVGMCAIPVVTALIGIGQNWLTSTIGNSAMADLRGDLFAHLQKMELAFFTATKTGAIQSRLANDVAGVRTVLTDTATTILQNSVTVTAAFVSMLILSWQLTILTLILMPLFIFIQLQVGKRRQRLARRTQESLSEMTAITEEALSVSGILLSKVFNRADSEVERYRRANRDQTRLQVEQAMTGRAFFATVQTFFAVTPAIIYLVAGYMISGGASLTAGTLVAFTTLQARLQMPLLQLMRVTLDVQTSLALFRRLFEYLDLKPAITERPGAKVLEQADLRGEIEFRDVFFRYPEPRALSGTVRTDRFGDSGVRIERVEPAPEEGWALEGISLKVEPGQLAAIVGPSGSGKTTMTYLVPRFYDVNLGAVLIDGTDVRDLTMGSLAEAVGMVTQEPYLFHGSIRDNIAYAKPDATADEIEQAARDANIHDRILSFAEGYETITGERGYRLSGGEKQRLAIARVLLMDPRILILDEATSALDTETERLVQDALERATHNRTTIAIAHRLSTIHNADVIFGLEDGHLVEQGTHDELLELGGLYSRLYVEQFGAGQIEARFTDGVRFVDGATYCDKPGPDDRRADVAF</sequence>
<dbReference type="PROSITE" id="PS00211">
    <property type="entry name" value="ABC_TRANSPORTER_1"/>
    <property type="match status" value="1"/>
</dbReference>
<dbReference type="Proteomes" id="UP000244384">
    <property type="component" value="Chromosome"/>
</dbReference>
<dbReference type="KEGG" id="aez:C3E78_17810"/>
<dbReference type="AlphaFoldDB" id="A0A2S0WRF5"/>
<dbReference type="PROSITE" id="PS50929">
    <property type="entry name" value="ABC_TM1F"/>
    <property type="match status" value="1"/>
</dbReference>
<dbReference type="FunFam" id="3.40.50.300:FF:000221">
    <property type="entry name" value="Multidrug ABC transporter ATP-binding protein"/>
    <property type="match status" value="1"/>
</dbReference>
<dbReference type="SMART" id="SM00382">
    <property type="entry name" value="AAA"/>
    <property type="match status" value="1"/>
</dbReference>
<dbReference type="InterPro" id="IPR036640">
    <property type="entry name" value="ABC1_TM_sf"/>
</dbReference>
<evidence type="ECO:0000256" key="7">
    <source>
        <dbReference type="ARBA" id="ARBA00022840"/>
    </source>
</evidence>
<dbReference type="InterPro" id="IPR011527">
    <property type="entry name" value="ABC1_TM_dom"/>
</dbReference>
<comment type="similarity">
    <text evidence="10">Belongs to the ABC transporter superfamily. Siderophore-Fe(3+) uptake transporter (SIUT) (TC 3.A.1.21) family.</text>
</comment>
<protein>
    <submittedName>
        <fullName evidence="11">Multidrug ABC transporter ATP-binding protein</fullName>
    </submittedName>
</protein>
<name>A0A2S0WRF5_9ACTN</name>
<dbReference type="Gene3D" id="3.40.50.300">
    <property type="entry name" value="P-loop containing nucleotide triphosphate hydrolases"/>
    <property type="match status" value="1"/>
</dbReference>
<dbReference type="GO" id="GO:0005886">
    <property type="term" value="C:plasma membrane"/>
    <property type="evidence" value="ECO:0007669"/>
    <property type="project" value="UniProtKB-SubCell"/>
</dbReference>
<dbReference type="GO" id="GO:0005524">
    <property type="term" value="F:ATP binding"/>
    <property type="evidence" value="ECO:0007669"/>
    <property type="project" value="UniProtKB-KW"/>
</dbReference>
<dbReference type="RefSeq" id="WP_108580628.1">
    <property type="nucleotide sequence ID" value="NZ_CP026952.1"/>
</dbReference>
<dbReference type="Pfam" id="PF00005">
    <property type="entry name" value="ABC_tran"/>
    <property type="match status" value="1"/>
</dbReference>
<comment type="subcellular location">
    <subcellularLocation>
        <location evidence="1">Cell inner membrane</location>
        <topology evidence="1">Multi-pass membrane protein</topology>
    </subcellularLocation>
</comment>
<evidence type="ECO:0000256" key="1">
    <source>
        <dbReference type="ARBA" id="ARBA00004429"/>
    </source>
</evidence>
<dbReference type="PANTHER" id="PTHR43394">
    <property type="entry name" value="ATP-DEPENDENT PERMEASE MDL1, MITOCHONDRIAL"/>
    <property type="match status" value="1"/>
</dbReference>
<dbReference type="GO" id="GO:0090374">
    <property type="term" value="P:oligopeptide export from mitochondrion"/>
    <property type="evidence" value="ECO:0007669"/>
    <property type="project" value="TreeGrafter"/>
</dbReference>
<keyword evidence="4" id="KW-0997">Cell inner membrane</keyword>
<evidence type="ECO:0000313" key="12">
    <source>
        <dbReference type="Proteomes" id="UP000244384"/>
    </source>
</evidence>
<dbReference type="SUPFAM" id="SSF90123">
    <property type="entry name" value="ABC transporter transmembrane region"/>
    <property type="match status" value="1"/>
</dbReference>
<dbReference type="InterPro" id="IPR039421">
    <property type="entry name" value="Type_1_exporter"/>
</dbReference>
<evidence type="ECO:0000313" key="11">
    <source>
        <dbReference type="EMBL" id="AWB93916.1"/>
    </source>
</evidence>
<keyword evidence="8" id="KW-1133">Transmembrane helix</keyword>
<dbReference type="InterPro" id="IPR017871">
    <property type="entry name" value="ABC_transporter-like_CS"/>
</dbReference>
<evidence type="ECO:0000256" key="3">
    <source>
        <dbReference type="ARBA" id="ARBA00022475"/>
    </source>
</evidence>
<keyword evidence="2" id="KW-0813">Transport</keyword>
<evidence type="ECO:0000256" key="5">
    <source>
        <dbReference type="ARBA" id="ARBA00022692"/>
    </source>
</evidence>
<keyword evidence="3" id="KW-1003">Cell membrane</keyword>
<dbReference type="InterPro" id="IPR027417">
    <property type="entry name" value="P-loop_NTPase"/>
</dbReference>
<evidence type="ECO:0000256" key="2">
    <source>
        <dbReference type="ARBA" id="ARBA00022448"/>
    </source>
</evidence>
<evidence type="ECO:0000256" key="8">
    <source>
        <dbReference type="ARBA" id="ARBA00022989"/>
    </source>
</evidence>
<keyword evidence="6" id="KW-0547">Nucleotide-binding</keyword>
<keyword evidence="9" id="KW-0472">Membrane</keyword>
<proteinExistence type="inferred from homology"/>